<dbReference type="Proteomes" id="UP000691718">
    <property type="component" value="Unassembled WGS sequence"/>
</dbReference>
<keyword evidence="8" id="KW-0472">Membrane</keyword>
<dbReference type="InterPro" id="IPR003422">
    <property type="entry name" value="Cyt_b-c1_6"/>
</dbReference>
<keyword evidence="3" id="KW-0813">Transport</keyword>
<keyword evidence="9" id="KW-1015">Disulfide bond</keyword>
<evidence type="ECO:0000313" key="11">
    <source>
        <dbReference type="EMBL" id="CAG5044204.1"/>
    </source>
</evidence>
<dbReference type="InterPro" id="IPR023184">
    <property type="entry name" value="Ubol_cytC_Rdtase_hinge_dom"/>
</dbReference>
<comment type="subcellular location">
    <subcellularLocation>
        <location evidence="1">Mitochondrion inner membrane</location>
        <topology evidence="1">Peripheral membrane protein</topology>
        <orientation evidence="1">Intermembrane side</orientation>
    </subcellularLocation>
</comment>
<name>A0A8S3XVT9_PARAO</name>
<keyword evidence="4" id="KW-0679">Respiratory chain</keyword>
<dbReference type="OrthoDB" id="405848at2759"/>
<dbReference type="Pfam" id="PF02320">
    <property type="entry name" value="UCR_hinge"/>
    <property type="match status" value="1"/>
</dbReference>
<proteinExistence type="inferred from homology"/>
<dbReference type="FunFam" id="1.10.287.20:FF:000001">
    <property type="entry name" value="Cytochrome b-c1 complex subunit 6"/>
    <property type="match status" value="1"/>
</dbReference>
<evidence type="ECO:0000256" key="8">
    <source>
        <dbReference type="ARBA" id="ARBA00023136"/>
    </source>
</evidence>
<evidence type="ECO:0000313" key="12">
    <source>
        <dbReference type="Proteomes" id="UP000691718"/>
    </source>
</evidence>
<dbReference type="AlphaFoldDB" id="A0A8S3XVT9"/>
<comment type="similarity">
    <text evidence="2">Belongs to the UQCRH/QCR6 family.</text>
</comment>
<evidence type="ECO:0000256" key="1">
    <source>
        <dbReference type="ARBA" id="ARBA00004137"/>
    </source>
</evidence>
<evidence type="ECO:0000259" key="10">
    <source>
        <dbReference type="Pfam" id="PF02320"/>
    </source>
</evidence>
<evidence type="ECO:0000256" key="9">
    <source>
        <dbReference type="ARBA" id="ARBA00023157"/>
    </source>
</evidence>
<evidence type="ECO:0000256" key="4">
    <source>
        <dbReference type="ARBA" id="ARBA00022660"/>
    </source>
</evidence>
<dbReference type="GO" id="GO:0006122">
    <property type="term" value="P:mitochondrial electron transport, ubiquinol to cytochrome c"/>
    <property type="evidence" value="ECO:0007669"/>
    <property type="project" value="InterPro"/>
</dbReference>
<feature type="domain" description="Ubiquinol-cytochrome C reductase hinge" evidence="10">
    <location>
        <begin position="50"/>
        <end position="113"/>
    </location>
</feature>
<evidence type="ECO:0000256" key="5">
    <source>
        <dbReference type="ARBA" id="ARBA00022792"/>
    </source>
</evidence>
<protein>
    <submittedName>
        <fullName evidence="11">(apollo) hypothetical protein</fullName>
    </submittedName>
</protein>
<keyword evidence="7" id="KW-0496">Mitochondrion</keyword>
<evidence type="ECO:0000256" key="6">
    <source>
        <dbReference type="ARBA" id="ARBA00022982"/>
    </source>
</evidence>
<organism evidence="11 12">
    <name type="scientific">Parnassius apollo</name>
    <name type="common">Apollo butterfly</name>
    <name type="synonym">Papilio apollo</name>
    <dbReference type="NCBI Taxonomy" id="110799"/>
    <lineage>
        <taxon>Eukaryota</taxon>
        <taxon>Metazoa</taxon>
        <taxon>Ecdysozoa</taxon>
        <taxon>Arthropoda</taxon>
        <taxon>Hexapoda</taxon>
        <taxon>Insecta</taxon>
        <taxon>Pterygota</taxon>
        <taxon>Neoptera</taxon>
        <taxon>Endopterygota</taxon>
        <taxon>Lepidoptera</taxon>
        <taxon>Glossata</taxon>
        <taxon>Ditrysia</taxon>
        <taxon>Papilionoidea</taxon>
        <taxon>Papilionidae</taxon>
        <taxon>Parnassiinae</taxon>
        <taxon>Parnassini</taxon>
        <taxon>Parnassius</taxon>
        <taxon>Parnassius</taxon>
    </lineage>
</organism>
<keyword evidence="12" id="KW-1185">Reference proteome</keyword>
<gene>
    <name evidence="11" type="ORF">PAPOLLO_LOCUS22951</name>
</gene>
<sequence length="113" mass="12909">MVICGSVLKVICGDCGRVGCCIIDLGKMTEKLVPVVRADEEEAEEEELVDPQQQLREVCSQKPDAQNLWSKYQECNNRVTSRSKTTETCEEELIDYIHVLDKCVNKDLFKRLK</sequence>
<keyword evidence="6" id="KW-0249">Electron transport</keyword>
<evidence type="ECO:0000256" key="3">
    <source>
        <dbReference type="ARBA" id="ARBA00022448"/>
    </source>
</evidence>
<dbReference type="PANTHER" id="PTHR15336:SF0">
    <property type="entry name" value="CYTOCHROME B-C1 COMPLEX SUBUNIT 6, MITOCHONDRIAL"/>
    <property type="match status" value="1"/>
</dbReference>
<dbReference type="EMBL" id="CAJQZP010001411">
    <property type="protein sequence ID" value="CAG5044204.1"/>
    <property type="molecule type" value="Genomic_DNA"/>
</dbReference>
<evidence type="ECO:0000256" key="2">
    <source>
        <dbReference type="ARBA" id="ARBA00006498"/>
    </source>
</evidence>
<dbReference type="GO" id="GO:0005743">
    <property type="term" value="C:mitochondrial inner membrane"/>
    <property type="evidence" value="ECO:0007669"/>
    <property type="project" value="UniProtKB-SubCell"/>
</dbReference>
<dbReference type="PANTHER" id="PTHR15336">
    <property type="entry name" value="UBIQUINOL-CYTOCHROME C REDUCTASE COMPLEX 7.8 KDA PROTEIN"/>
    <property type="match status" value="1"/>
</dbReference>
<reference evidence="11" key="1">
    <citation type="submission" date="2021-04" db="EMBL/GenBank/DDBJ databases">
        <authorList>
            <person name="Tunstrom K."/>
        </authorList>
    </citation>
    <scope>NUCLEOTIDE SEQUENCE</scope>
</reference>
<comment type="caution">
    <text evidence="11">The sequence shown here is derived from an EMBL/GenBank/DDBJ whole genome shotgun (WGS) entry which is preliminary data.</text>
</comment>
<accession>A0A8S3XVT9</accession>
<evidence type="ECO:0000256" key="7">
    <source>
        <dbReference type="ARBA" id="ARBA00023128"/>
    </source>
</evidence>
<keyword evidence="5" id="KW-0999">Mitochondrion inner membrane</keyword>